<dbReference type="Proteomes" id="UP000255014">
    <property type="component" value="Unassembled WGS sequence"/>
</dbReference>
<dbReference type="AlphaFoldDB" id="A0A0E8CJC9"/>
<keyword evidence="1" id="KW-0812">Transmembrane</keyword>
<gene>
    <name evidence="2" type="ORF">NCTC10911_02936</name>
</gene>
<evidence type="ECO:0000256" key="1">
    <source>
        <dbReference type="SAM" id="Phobius"/>
    </source>
</evidence>
<sequence>MSLRKTSNPQQNESGLSLLQGLFVLAILGVVASVIVSSFL</sequence>
<organism evidence="2 3">
    <name type="scientific">Bordetella pertussis</name>
    <dbReference type="NCBI Taxonomy" id="520"/>
    <lineage>
        <taxon>Bacteria</taxon>
        <taxon>Pseudomonadati</taxon>
        <taxon>Pseudomonadota</taxon>
        <taxon>Betaproteobacteria</taxon>
        <taxon>Burkholderiales</taxon>
        <taxon>Alcaligenaceae</taxon>
        <taxon>Bordetella</taxon>
    </lineage>
</organism>
<dbReference type="RefSeq" id="WP_019247280.1">
    <property type="nucleotide sequence ID" value="NZ_AP024746.1"/>
</dbReference>
<dbReference type="EMBL" id="UFTT01000002">
    <property type="protein sequence ID" value="SUV65894.1"/>
    <property type="molecule type" value="Genomic_DNA"/>
</dbReference>
<accession>A0A0E8CJC9</accession>
<evidence type="ECO:0000313" key="3">
    <source>
        <dbReference type="Proteomes" id="UP000255014"/>
    </source>
</evidence>
<reference evidence="2 3" key="1">
    <citation type="submission" date="2018-06" db="EMBL/GenBank/DDBJ databases">
        <authorList>
            <consortium name="Pathogen Informatics"/>
            <person name="Doyle S."/>
        </authorList>
    </citation>
    <scope>NUCLEOTIDE SEQUENCE [LARGE SCALE GENOMIC DNA]</scope>
    <source>
        <strain evidence="2 3">NCTC10911</strain>
    </source>
</reference>
<proteinExistence type="predicted"/>
<feature type="transmembrane region" description="Helical" evidence="1">
    <location>
        <begin position="21"/>
        <end position="39"/>
    </location>
</feature>
<dbReference type="GeneID" id="75725333"/>
<evidence type="ECO:0000313" key="2">
    <source>
        <dbReference type="EMBL" id="SUV65894.1"/>
    </source>
</evidence>
<protein>
    <submittedName>
        <fullName evidence="2">Uncharacterized protein</fullName>
    </submittedName>
</protein>
<name>A0A0E8CJC9_BORPT</name>
<keyword evidence="1" id="KW-0472">Membrane</keyword>
<keyword evidence="1" id="KW-1133">Transmembrane helix</keyword>